<dbReference type="PROSITE" id="PS00455">
    <property type="entry name" value="AMP_BINDING"/>
    <property type="match status" value="1"/>
</dbReference>
<dbReference type="Gene3D" id="3.40.50.12780">
    <property type="entry name" value="N-terminal domain of ligase-like"/>
    <property type="match status" value="1"/>
</dbReference>
<organism evidence="3 4">
    <name type="scientific">Micromonospora olivasterospora</name>
    <dbReference type="NCBI Taxonomy" id="1880"/>
    <lineage>
        <taxon>Bacteria</taxon>
        <taxon>Bacillati</taxon>
        <taxon>Actinomycetota</taxon>
        <taxon>Actinomycetes</taxon>
        <taxon>Micromonosporales</taxon>
        <taxon>Micromonosporaceae</taxon>
        <taxon>Micromonospora</taxon>
    </lineage>
</organism>
<reference evidence="3 4" key="1">
    <citation type="submission" date="2019-07" db="EMBL/GenBank/DDBJ databases">
        <title>R&amp;d 2014.</title>
        <authorList>
            <person name="Klenk H.-P."/>
        </authorList>
    </citation>
    <scope>NUCLEOTIDE SEQUENCE [LARGE SCALE GENOMIC DNA]</scope>
    <source>
        <strain evidence="3 4">DSM 43868</strain>
    </source>
</reference>
<dbReference type="PANTHER" id="PTHR43767:SF1">
    <property type="entry name" value="NONRIBOSOMAL PEPTIDE SYNTHASE PES1 (EUROFUNG)-RELATED"/>
    <property type="match status" value="1"/>
</dbReference>
<proteinExistence type="predicted"/>
<dbReference type="Proteomes" id="UP000319825">
    <property type="component" value="Unassembled WGS sequence"/>
</dbReference>
<dbReference type="InterPro" id="IPR000873">
    <property type="entry name" value="AMP-dep_synth/lig_dom"/>
</dbReference>
<evidence type="ECO:0000313" key="4">
    <source>
        <dbReference type="Proteomes" id="UP000319825"/>
    </source>
</evidence>
<evidence type="ECO:0000259" key="2">
    <source>
        <dbReference type="Pfam" id="PF13193"/>
    </source>
</evidence>
<dbReference type="EMBL" id="VLKE01000001">
    <property type="protein sequence ID" value="TWH65329.1"/>
    <property type="molecule type" value="Genomic_DNA"/>
</dbReference>
<name>A0A562I2Q3_MICOL</name>
<keyword evidence="3" id="KW-0436">Ligase</keyword>
<accession>A0A562I2Q3</accession>
<sequence length="534" mass="58278">MNDPKDAGASHDFEDFTLTSLLRRQVDERPGFSAVRDEACEFTYADLWTSAAKLAGGLSSLGVAEGDHVLLMLDNSADYALAVIAVNFLGGVSVPVNTMHKGTILEHVIRDSGATKAIVEANHFDTFLVACAEPMKTIVVRGDLGATPAIPATRLATFAEVAAAEAVVPLERKVWDTLLIGYTSGTTGSSKGVKLSNGYALTVSHPVELQKVTWSDPVFYVVCPMFHITGLAGGLFAAITAGGTTHIASRFSASTFAEDATRAGATATTLVGTMADFLLRQPPKPSDADCSLRSVAMIPVHPRVEEFADRFGVEVRTSFGSTESNAILTVDDREGIARRSCGKPRRGFDVRIVDEHDMEVPPGTVGEVIARSDRPWLIGGEYLGNVEANARAWRNGWFHTGDLLKRDADGYHYFVDRTKDAIRRRGENISSVEVEREVLAHPEVEVCAAVAVDAEHMEQEVKIYVVRRAGSTLTEEVLVKFLIDRMPRYSVPRYVKFVEDLPRTATAKIRKDLLRKESNDDVWDRETAGVQVPR</sequence>
<gene>
    <name evidence="3" type="ORF">JD77_00265</name>
</gene>
<dbReference type="OrthoDB" id="9803968at2"/>
<evidence type="ECO:0000313" key="3">
    <source>
        <dbReference type="EMBL" id="TWH65329.1"/>
    </source>
</evidence>
<dbReference type="AlphaFoldDB" id="A0A562I2Q3"/>
<dbReference type="Pfam" id="PF00501">
    <property type="entry name" value="AMP-binding"/>
    <property type="match status" value="1"/>
</dbReference>
<feature type="domain" description="AMP-dependent synthetase/ligase" evidence="1">
    <location>
        <begin position="22"/>
        <end position="372"/>
    </location>
</feature>
<feature type="domain" description="AMP-binding enzyme C-terminal" evidence="2">
    <location>
        <begin position="433"/>
        <end position="508"/>
    </location>
</feature>
<dbReference type="RefSeq" id="WP_145772680.1">
    <property type="nucleotide sequence ID" value="NZ_BAAATQ010000384.1"/>
</dbReference>
<dbReference type="InterPro" id="IPR042099">
    <property type="entry name" value="ANL_N_sf"/>
</dbReference>
<dbReference type="SUPFAM" id="SSF56801">
    <property type="entry name" value="Acetyl-CoA synthetase-like"/>
    <property type="match status" value="1"/>
</dbReference>
<dbReference type="Gene3D" id="3.30.300.30">
    <property type="match status" value="1"/>
</dbReference>
<dbReference type="InterPro" id="IPR020845">
    <property type="entry name" value="AMP-binding_CS"/>
</dbReference>
<evidence type="ECO:0000259" key="1">
    <source>
        <dbReference type="Pfam" id="PF00501"/>
    </source>
</evidence>
<dbReference type="GO" id="GO:0016878">
    <property type="term" value="F:acid-thiol ligase activity"/>
    <property type="evidence" value="ECO:0007669"/>
    <property type="project" value="UniProtKB-ARBA"/>
</dbReference>
<dbReference type="Pfam" id="PF13193">
    <property type="entry name" value="AMP-binding_C"/>
    <property type="match status" value="1"/>
</dbReference>
<keyword evidence="4" id="KW-1185">Reference proteome</keyword>
<dbReference type="PANTHER" id="PTHR43767">
    <property type="entry name" value="LONG-CHAIN-FATTY-ACID--COA LIGASE"/>
    <property type="match status" value="1"/>
</dbReference>
<dbReference type="InterPro" id="IPR025110">
    <property type="entry name" value="AMP-bd_C"/>
</dbReference>
<comment type="caution">
    <text evidence="3">The sequence shown here is derived from an EMBL/GenBank/DDBJ whole genome shotgun (WGS) entry which is preliminary data.</text>
</comment>
<protein>
    <submittedName>
        <fullName evidence="3">Crotonobetaine/carnitine-CoA ligase</fullName>
    </submittedName>
</protein>
<dbReference type="InterPro" id="IPR045851">
    <property type="entry name" value="AMP-bd_C_sf"/>
</dbReference>
<dbReference type="InterPro" id="IPR050237">
    <property type="entry name" value="ATP-dep_AMP-bd_enzyme"/>
</dbReference>